<dbReference type="EMBL" id="SHKN01000001">
    <property type="protein sequence ID" value="RZT95665.1"/>
    <property type="molecule type" value="Genomic_DNA"/>
</dbReference>
<sequence length="271" mass="29627">MNTDQILNQLTQIGVDYGPKLLGAIAVLIIGGWIIKGLIRAFSKMMDKSKMDDSLKPFLKGLVGMLLKALLFISVLGMLGIEMTSFIAILGAAGLAVGMALSGTLQNFAGGVIILIFKPFKIGDFIEAQGYMGTVKEIQIFNTIVTTPDNKTIIIPNGGLSTSSLTNYSAEEKRRVDWTIGIAYGDDVDKAREVIKRLCDADSRILKEPEVFIAVSALADSSVNFAVRAWVKAPDYWGVFFDLNENVYKTFGKEGLNIPFPQMDVHVHKDI</sequence>
<evidence type="ECO:0000256" key="5">
    <source>
        <dbReference type="ARBA" id="ARBA00022989"/>
    </source>
</evidence>
<dbReference type="InterPro" id="IPR006685">
    <property type="entry name" value="MscS_channel_2nd"/>
</dbReference>
<evidence type="ECO:0000313" key="11">
    <source>
        <dbReference type="EMBL" id="RZT95665.1"/>
    </source>
</evidence>
<dbReference type="AlphaFoldDB" id="A0A4V2FSV0"/>
<keyword evidence="4 7" id="KW-0812">Transmembrane</keyword>
<evidence type="ECO:0000313" key="12">
    <source>
        <dbReference type="Proteomes" id="UP000293562"/>
    </source>
</evidence>
<feature type="domain" description="Mechanosensitive ion channel MscS" evidence="8">
    <location>
        <begin position="104"/>
        <end position="169"/>
    </location>
</feature>
<comment type="subcellular location">
    <subcellularLocation>
        <location evidence="1">Cell membrane</location>
        <topology evidence="1">Multi-pass membrane protein</topology>
    </subcellularLocation>
</comment>
<feature type="transmembrane region" description="Helical" evidence="7">
    <location>
        <begin position="20"/>
        <end position="39"/>
    </location>
</feature>
<gene>
    <name evidence="11" type="ORF">EV201_0289</name>
</gene>
<dbReference type="Pfam" id="PF00924">
    <property type="entry name" value="MS_channel_2nd"/>
    <property type="match status" value="1"/>
</dbReference>
<keyword evidence="5 7" id="KW-1133">Transmembrane helix</keyword>
<accession>A0A4V2FSV0</accession>
<dbReference type="InterPro" id="IPR049142">
    <property type="entry name" value="MS_channel_1st"/>
</dbReference>
<dbReference type="OrthoDB" id="9809206at2"/>
<name>A0A4V2FSV0_9BACT</name>
<evidence type="ECO:0000256" key="1">
    <source>
        <dbReference type="ARBA" id="ARBA00004651"/>
    </source>
</evidence>
<dbReference type="SUPFAM" id="SSF82861">
    <property type="entry name" value="Mechanosensitive channel protein MscS (YggB), transmembrane region"/>
    <property type="match status" value="1"/>
</dbReference>
<keyword evidence="6 7" id="KW-0472">Membrane</keyword>
<dbReference type="Pfam" id="PF21082">
    <property type="entry name" value="MS_channel_3rd"/>
    <property type="match status" value="1"/>
</dbReference>
<evidence type="ECO:0000256" key="6">
    <source>
        <dbReference type="ARBA" id="ARBA00023136"/>
    </source>
</evidence>
<dbReference type="InterPro" id="IPR008910">
    <property type="entry name" value="MSC_TM_helix"/>
</dbReference>
<evidence type="ECO:0000256" key="2">
    <source>
        <dbReference type="ARBA" id="ARBA00008017"/>
    </source>
</evidence>
<dbReference type="GO" id="GO:0008381">
    <property type="term" value="F:mechanosensitive monoatomic ion channel activity"/>
    <property type="evidence" value="ECO:0007669"/>
    <property type="project" value="InterPro"/>
</dbReference>
<dbReference type="InterPro" id="IPR045275">
    <property type="entry name" value="MscS_archaea/bacteria_type"/>
</dbReference>
<dbReference type="Gene3D" id="1.10.287.1260">
    <property type="match status" value="1"/>
</dbReference>
<evidence type="ECO:0000259" key="10">
    <source>
        <dbReference type="Pfam" id="PF21088"/>
    </source>
</evidence>
<dbReference type="Pfam" id="PF21088">
    <property type="entry name" value="MS_channel_1st"/>
    <property type="match status" value="1"/>
</dbReference>
<dbReference type="PANTHER" id="PTHR30221">
    <property type="entry name" value="SMALL-CONDUCTANCE MECHANOSENSITIVE CHANNEL"/>
    <property type="match status" value="1"/>
</dbReference>
<proteinExistence type="inferred from homology"/>
<feature type="transmembrane region" description="Helical" evidence="7">
    <location>
        <begin position="59"/>
        <end position="81"/>
    </location>
</feature>
<dbReference type="Gene3D" id="3.30.70.100">
    <property type="match status" value="1"/>
</dbReference>
<dbReference type="PROSITE" id="PS01246">
    <property type="entry name" value="UPF0003"/>
    <property type="match status" value="1"/>
</dbReference>
<dbReference type="GO" id="GO:0005886">
    <property type="term" value="C:plasma membrane"/>
    <property type="evidence" value="ECO:0007669"/>
    <property type="project" value="UniProtKB-SubCell"/>
</dbReference>
<organism evidence="11 12">
    <name type="scientific">Ancylomarina subtilis</name>
    <dbReference type="NCBI Taxonomy" id="1639035"/>
    <lineage>
        <taxon>Bacteria</taxon>
        <taxon>Pseudomonadati</taxon>
        <taxon>Bacteroidota</taxon>
        <taxon>Bacteroidia</taxon>
        <taxon>Marinilabiliales</taxon>
        <taxon>Marinifilaceae</taxon>
        <taxon>Ancylomarina</taxon>
    </lineage>
</organism>
<dbReference type="InterPro" id="IPR006686">
    <property type="entry name" value="MscS_channel_CS"/>
</dbReference>
<dbReference type="InterPro" id="IPR011014">
    <property type="entry name" value="MscS_channel_TM-2"/>
</dbReference>
<keyword evidence="12" id="KW-1185">Reference proteome</keyword>
<comment type="similarity">
    <text evidence="2">Belongs to the MscS (TC 1.A.23) family.</text>
</comment>
<feature type="domain" description="Mechanosensitive ion channel transmembrane helices 2/3" evidence="10">
    <location>
        <begin position="69"/>
        <end position="101"/>
    </location>
</feature>
<dbReference type="PANTHER" id="PTHR30221:SF1">
    <property type="entry name" value="SMALL-CONDUCTANCE MECHANOSENSITIVE CHANNEL"/>
    <property type="match status" value="1"/>
</dbReference>
<evidence type="ECO:0000259" key="8">
    <source>
        <dbReference type="Pfam" id="PF00924"/>
    </source>
</evidence>
<feature type="domain" description="Mechanosensitive ion channel MscS C-terminal" evidence="9">
    <location>
        <begin position="176"/>
        <end position="258"/>
    </location>
</feature>
<evidence type="ECO:0000259" key="9">
    <source>
        <dbReference type="Pfam" id="PF21082"/>
    </source>
</evidence>
<evidence type="ECO:0000256" key="3">
    <source>
        <dbReference type="ARBA" id="ARBA00022475"/>
    </source>
</evidence>
<dbReference type="InterPro" id="IPR049278">
    <property type="entry name" value="MS_channel_C"/>
</dbReference>
<comment type="caution">
    <text evidence="11">The sequence shown here is derived from an EMBL/GenBank/DDBJ whole genome shotgun (WGS) entry which is preliminary data.</text>
</comment>
<evidence type="ECO:0000256" key="7">
    <source>
        <dbReference type="SAM" id="Phobius"/>
    </source>
</evidence>
<evidence type="ECO:0000256" key="4">
    <source>
        <dbReference type="ARBA" id="ARBA00022692"/>
    </source>
</evidence>
<protein>
    <submittedName>
        <fullName evidence="11">Small conductance mechanosensitive channel</fullName>
    </submittedName>
</protein>
<dbReference type="InterPro" id="IPR011066">
    <property type="entry name" value="MscS_channel_C_sf"/>
</dbReference>
<dbReference type="RefSeq" id="WP_130305609.1">
    <property type="nucleotide sequence ID" value="NZ_SHKN01000001.1"/>
</dbReference>
<dbReference type="Pfam" id="PF05552">
    <property type="entry name" value="MS_channel_1st_1"/>
    <property type="match status" value="1"/>
</dbReference>
<dbReference type="Gene3D" id="2.30.30.60">
    <property type="match status" value="1"/>
</dbReference>
<keyword evidence="3" id="KW-1003">Cell membrane</keyword>
<dbReference type="Proteomes" id="UP000293562">
    <property type="component" value="Unassembled WGS sequence"/>
</dbReference>
<reference evidence="11 12" key="1">
    <citation type="submission" date="2019-02" db="EMBL/GenBank/DDBJ databases">
        <title>Genomic Encyclopedia of Type Strains, Phase IV (KMG-IV): sequencing the most valuable type-strain genomes for metagenomic binning, comparative biology and taxonomic classification.</title>
        <authorList>
            <person name="Goeker M."/>
        </authorList>
    </citation>
    <scope>NUCLEOTIDE SEQUENCE [LARGE SCALE GENOMIC DNA]</scope>
    <source>
        <strain evidence="11 12">DSM 28825</strain>
    </source>
</reference>
<dbReference type="SUPFAM" id="SSF82689">
    <property type="entry name" value="Mechanosensitive channel protein MscS (YggB), C-terminal domain"/>
    <property type="match status" value="1"/>
</dbReference>
<dbReference type="InterPro" id="IPR023408">
    <property type="entry name" value="MscS_beta-dom_sf"/>
</dbReference>
<dbReference type="InterPro" id="IPR010920">
    <property type="entry name" value="LSM_dom_sf"/>
</dbReference>
<feature type="transmembrane region" description="Helical" evidence="7">
    <location>
        <begin position="87"/>
        <end position="117"/>
    </location>
</feature>
<dbReference type="SUPFAM" id="SSF50182">
    <property type="entry name" value="Sm-like ribonucleoproteins"/>
    <property type="match status" value="1"/>
</dbReference>